<evidence type="ECO:0000313" key="2">
    <source>
        <dbReference type="EMBL" id="QJA02424.1"/>
    </source>
</evidence>
<dbReference type="GeneID" id="61925536"/>
<keyword evidence="1" id="KW-0812">Transmembrane</keyword>
<dbReference type="EMBL" id="CP048838">
    <property type="protein sequence ID" value="QJA02424.1"/>
    <property type="molecule type" value="Genomic_DNA"/>
</dbReference>
<protein>
    <submittedName>
        <fullName evidence="2">DUF1700 domain-containing protein</fullName>
    </submittedName>
</protein>
<dbReference type="AlphaFoldDB" id="A0AAP9MGL6"/>
<proteinExistence type="predicted"/>
<feature type="transmembrane region" description="Helical" evidence="1">
    <location>
        <begin position="111"/>
        <end position="132"/>
    </location>
</feature>
<dbReference type="Pfam" id="PF22564">
    <property type="entry name" value="HAAS"/>
    <property type="match status" value="1"/>
</dbReference>
<dbReference type="RefSeq" id="WP_002608498.1">
    <property type="nucleotide sequence ID" value="NZ_CACRTE010000024.1"/>
</dbReference>
<organism evidence="2 3">
    <name type="scientific">Clostridium innocuum</name>
    <dbReference type="NCBI Taxonomy" id="1522"/>
    <lineage>
        <taxon>Bacteria</taxon>
        <taxon>Bacillati</taxon>
        <taxon>Bacillota</taxon>
        <taxon>Clostridia</taxon>
        <taxon>Eubacteriales</taxon>
        <taxon>Clostridiaceae</taxon>
        <taxon>Clostridium</taxon>
    </lineage>
</organism>
<dbReference type="Proteomes" id="UP000503330">
    <property type="component" value="Chromosome"/>
</dbReference>
<feature type="transmembrane region" description="Helical" evidence="1">
    <location>
        <begin position="83"/>
        <end position="105"/>
    </location>
</feature>
<reference evidence="2 3" key="1">
    <citation type="submission" date="2020-02" db="EMBL/GenBank/DDBJ databases">
        <authorList>
            <person name="Kociolek L.K."/>
            <person name="Ozer E.A."/>
        </authorList>
    </citation>
    <scope>NUCLEOTIDE SEQUENCE [LARGE SCALE GENOMIC DNA]</scope>
    <source>
        <strain evidence="2 3">ATCC 14501</strain>
    </source>
</reference>
<feature type="transmembrane region" description="Helical" evidence="1">
    <location>
        <begin position="144"/>
        <end position="164"/>
    </location>
</feature>
<keyword evidence="1" id="KW-0472">Membrane</keyword>
<gene>
    <name evidence="2" type="ORF">G4D54_08325</name>
</gene>
<name>A0AAP9MGL6_CLOIN</name>
<keyword evidence="1" id="KW-1133">Transmembrane helix</keyword>
<evidence type="ECO:0000313" key="3">
    <source>
        <dbReference type="Proteomes" id="UP000503330"/>
    </source>
</evidence>
<evidence type="ECO:0000256" key="1">
    <source>
        <dbReference type="SAM" id="Phobius"/>
    </source>
</evidence>
<accession>A0AAP9MGL6</accession>
<sequence>MNKQEFITLLEKRLFELPQVEKEHLLNYYNETIEDRIEDGMSEAEAVASLDSVEDIVKQIYSERAVSFKEEEKPAHSRQRWRIVLIVLLSPFWATLLCVFAMIYLLLWTLIALLFCSMLAFACFIFGGIWNLIPIWKANAAPGLVLLGTLFLCIGLLPLCWRLLRVSIIWLKQKTIIWIGMIKHTFAKAVK</sequence>